<keyword evidence="1" id="KW-0472">Membrane</keyword>
<keyword evidence="1" id="KW-1133">Transmembrane helix</keyword>
<evidence type="ECO:0000313" key="4">
    <source>
        <dbReference type="Proteomes" id="UP000601435"/>
    </source>
</evidence>
<accession>A0A812M1R9</accession>
<gene>
    <name evidence="3" type="primary">CPNE7</name>
    <name evidence="3" type="ORF">SNEC2469_LOCUS5417</name>
</gene>
<dbReference type="EMBL" id="CAJNJA010010119">
    <property type="protein sequence ID" value="CAE7253895.1"/>
    <property type="molecule type" value="Genomic_DNA"/>
</dbReference>
<reference evidence="3" key="1">
    <citation type="submission" date="2021-02" db="EMBL/GenBank/DDBJ databases">
        <authorList>
            <person name="Dougan E. K."/>
            <person name="Rhodes N."/>
            <person name="Thang M."/>
            <person name="Chan C."/>
        </authorList>
    </citation>
    <scope>NUCLEOTIDE SEQUENCE</scope>
</reference>
<dbReference type="AlphaFoldDB" id="A0A812M1R9"/>
<name>A0A812M1R9_9DINO</name>
<feature type="chain" id="PRO_5032539302" evidence="2">
    <location>
        <begin position="25"/>
        <end position="201"/>
    </location>
</feature>
<keyword evidence="4" id="KW-1185">Reference proteome</keyword>
<feature type="signal peptide" evidence="2">
    <location>
        <begin position="1"/>
        <end position="24"/>
    </location>
</feature>
<feature type="transmembrane region" description="Helical" evidence="1">
    <location>
        <begin position="95"/>
        <end position="117"/>
    </location>
</feature>
<sequence length="201" mass="21698">MAQAHLADAIQLLLDFFLAMAVVGSPDPSAVEFMVAKSSLLRLEKLPESMPDVLPDALEGKMPLAAYEEFRVSLDGEFHSAFEALEAVGEHQCKIWMVVVGLAFLALLLSVVLATAVGLVVGLVGFIVPILAAGVVLFGWIELATRRRKSIMNQTQSNIEEVMTAANAANPALQWTISIPYRVDQDFCFKVQANVPAAETA</sequence>
<evidence type="ECO:0000313" key="3">
    <source>
        <dbReference type="EMBL" id="CAE7253895.1"/>
    </source>
</evidence>
<keyword evidence="2" id="KW-0732">Signal</keyword>
<protein>
    <submittedName>
        <fullName evidence="3">CPNE7 protein</fullName>
    </submittedName>
</protein>
<comment type="caution">
    <text evidence="3">The sequence shown here is derived from an EMBL/GenBank/DDBJ whole genome shotgun (WGS) entry which is preliminary data.</text>
</comment>
<organism evidence="3 4">
    <name type="scientific">Symbiodinium necroappetens</name>
    <dbReference type="NCBI Taxonomy" id="1628268"/>
    <lineage>
        <taxon>Eukaryota</taxon>
        <taxon>Sar</taxon>
        <taxon>Alveolata</taxon>
        <taxon>Dinophyceae</taxon>
        <taxon>Suessiales</taxon>
        <taxon>Symbiodiniaceae</taxon>
        <taxon>Symbiodinium</taxon>
    </lineage>
</organism>
<evidence type="ECO:0000256" key="1">
    <source>
        <dbReference type="SAM" id="Phobius"/>
    </source>
</evidence>
<evidence type="ECO:0000256" key="2">
    <source>
        <dbReference type="SAM" id="SignalP"/>
    </source>
</evidence>
<feature type="transmembrane region" description="Helical" evidence="1">
    <location>
        <begin position="123"/>
        <end position="143"/>
    </location>
</feature>
<keyword evidence="1" id="KW-0812">Transmembrane</keyword>
<proteinExistence type="predicted"/>
<dbReference type="Proteomes" id="UP000601435">
    <property type="component" value="Unassembled WGS sequence"/>
</dbReference>